<dbReference type="Pfam" id="PF16036">
    <property type="entry name" value="Chalcone_3"/>
    <property type="match status" value="1"/>
</dbReference>
<evidence type="ECO:0000259" key="2">
    <source>
        <dbReference type="Pfam" id="PF16036"/>
    </source>
</evidence>
<dbReference type="RefSeq" id="WP_161431838.1">
    <property type="nucleotide sequence ID" value="NZ_WUTT01000001.1"/>
</dbReference>
<comment type="caution">
    <text evidence="3">The sequence shown here is derived from an EMBL/GenBank/DDBJ whole genome shotgun (WGS) entry which is preliminary data.</text>
</comment>
<protein>
    <recommendedName>
        <fullName evidence="2">Chalcone isomerase domain-containing protein</fullName>
    </recommendedName>
</protein>
<feature type="chain" id="PRO_5031031591" description="Chalcone isomerase domain-containing protein" evidence="1">
    <location>
        <begin position="22"/>
        <end position="189"/>
    </location>
</feature>
<proteinExistence type="predicted"/>
<feature type="signal peptide" evidence="1">
    <location>
        <begin position="1"/>
        <end position="21"/>
    </location>
</feature>
<accession>A0A7X5APM2</accession>
<reference evidence="3 4" key="1">
    <citation type="submission" date="2019-12" db="EMBL/GenBank/DDBJ databases">
        <title>Draft genome sequencing of Halomonas alimentaria DSM 15356.</title>
        <authorList>
            <person name="Pandiyan K."/>
            <person name="Kushwaha P."/>
            <person name="Gowdham M."/>
            <person name="Chakdar H."/>
            <person name="Singh A."/>
            <person name="Kumar M."/>
            <person name="Saxena A.K."/>
        </authorList>
    </citation>
    <scope>NUCLEOTIDE SEQUENCE [LARGE SCALE GENOMIC DNA]</scope>
    <source>
        <strain evidence="3 4">DSM 15356</strain>
    </source>
</reference>
<dbReference type="EMBL" id="WUTT01000001">
    <property type="protein sequence ID" value="NAW34564.1"/>
    <property type="molecule type" value="Genomic_DNA"/>
</dbReference>
<dbReference type="GO" id="GO:0016872">
    <property type="term" value="F:intramolecular lyase activity"/>
    <property type="evidence" value="ECO:0007669"/>
    <property type="project" value="InterPro"/>
</dbReference>
<dbReference type="AlphaFoldDB" id="A0A7X5APM2"/>
<feature type="domain" description="Chalcone isomerase" evidence="2">
    <location>
        <begin position="27"/>
        <end position="187"/>
    </location>
</feature>
<dbReference type="Proteomes" id="UP000487929">
    <property type="component" value="Unassembled WGS sequence"/>
</dbReference>
<dbReference type="InterPro" id="IPR036298">
    <property type="entry name" value="Chalcone_isomerase_sf"/>
</dbReference>
<keyword evidence="4" id="KW-1185">Reference proteome</keyword>
<evidence type="ECO:0000313" key="4">
    <source>
        <dbReference type="Proteomes" id="UP000487929"/>
    </source>
</evidence>
<sequence>MHLFPLISLLALLLLAPTASAQASERVEVNGARFTTQLEVDGQPFHLVGHGLFRYMIWDAYAGAYYQAPESRTPAPLDEIPRRLELEYFHAIEADDFAGVTRDRVRENLGEAGYRELLAGLNAFTRAYRSVEPGDRYALTWSDEELSLALNDEELYRGGDTALAEALFAIWLGASPLKENFRDSLLGRG</sequence>
<evidence type="ECO:0000313" key="3">
    <source>
        <dbReference type="EMBL" id="NAW34564.1"/>
    </source>
</evidence>
<organism evidence="3 4">
    <name type="scientific">Halomonas alimentaria</name>
    <dbReference type="NCBI Taxonomy" id="147248"/>
    <lineage>
        <taxon>Bacteria</taxon>
        <taxon>Pseudomonadati</taxon>
        <taxon>Pseudomonadota</taxon>
        <taxon>Gammaproteobacteria</taxon>
        <taxon>Oceanospirillales</taxon>
        <taxon>Halomonadaceae</taxon>
        <taxon>Halomonas</taxon>
    </lineage>
</organism>
<keyword evidence="1" id="KW-0732">Signal</keyword>
<gene>
    <name evidence="3" type="ORF">GRB96_09050</name>
</gene>
<evidence type="ECO:0000256" key="1">
    <source>
        <dbReference type="SAM" id="SignalP"/>
    </source>
</evidence>
<name>A0A7X5APM2_9GAMM</name>
<dbReference type="SUPFAM" id="SSF54626">
    <property type="entry name" value="Chalcone isomerase"/>
    <property type="match status" value="1"/>
</dbReference>
<dbReference type="InterPro" id="IPR016087">
    <property type="entry name" value="Chalcone_isomerase"/>
</dbReference>
<dbReference type="OrthoDB" id="270742at2"/>